<dbReference type="PANTHER" id="PTHR11388:SF76">
    <property type="entry name" value="SOLUTE CARRIER ORGANIC ANION TRANSPORTER FAMILY MEMBER"/>
    <property type="match status" value="1"/>
</dbReference>
<feature type="transmembrane region" description="Helical" evidence="2">
    <location>
        <begin position="226"/>
        <end position="244"/>
    </location>
</feature>
<organism evidence="3 4">
    <name type="scientific">Romanomermis culicivorax</name>
    <name type="common">Nematode worm</name>
    <dbReference type="NCBI Taxonomy" id="13658"/>
    <lineage>
        <taxon>Eukaryota</taxon>
        <taxon>Metazoa</taxon>
        <taxon>Ecdysozoa</taxon>
        <taxon>Nematoda</taxon>
        <taxon>Enoplea</taxon>
        <taxon>Dorylaimia</taxon>
        <taxon>Mermithida</taxon>
        <taxon>Mermithoidea</taxon>
        <taxon>Mermithidae</taxon>
        <taxon>Romanomermis</taxon>
    </lineage>
</organism>
<keyword evidence="2" id="KW-0813">Transport</keyword>
<dbReference type="AlphaFoldDB" id="A0A915IWA8"/>
<keyword evidence="1" id="KW-1015">Disulfide bond</keyword>
<dbReference type="NCBIfam" id="TIGR00805">
    <property type="entry name" value="oat"/>
    <property type="match status" value="1"/>
</dbReference>
<dbReference type="Gene3D" id="1.20.1250.20">
    <property type="entry name" value="MFS general substrate transporter like domains"/>
    <property type="match status" value="1"/>
</dbReference>
<comment type="similarity">
    <text evidence="2">Belongs to the organo anion transporter (TC 2.A.60) family.</text>
</comment>
<dbReference type="GO" id="GO:0006811">
    <property type="term" value="P:monoatomic ion transport"/>
    <property type="evidence" value="ECO:0007669"/>
    <property type="project" value="UniProtKB-KW"/>
</dbReference>
<accession>A0A915IWA8</accession>
<keyword evidence="2" id="KW-0406">Ion transport</keyword>
<evidence type="ECO:0000313" key="3">
    <source>
        <dbReference type="Proteomes" id="UP000887565"/>
    </source>
</evidence>
<dbReference type="GO" id="GO:0043252">
    <property type="term" value="P:sodium-independent organic anion transport"/>
    <property type="evidence" value="ECO:0007669"/>
    <property type="project" value="TreeGrafter"/>
</dbReference>
<feature type="transmembrane region" description="Helical" evidence="2">
    <location>
        <begin position="178"/>
        <end position="205"/>
    </location>
</feature>
<name>A0A915IWA8_ROMCU</name>
<feature type="transmembrane region" description="Helical" evidence="2">
    <location>
        <begin position="522"/>
        <end position="540"/>
    </location>
</feature>
<keyword evidence="2" id="KW-0812">Transmembrane</keyword>
<comment type="subcellular location">
    <subcellularLocation>
        <location evidence="2">Cell membrane</location>
        <topology evidence="2">Multi-pass membrane protein</topology>
    </subcellularLocation>
</comment>
<dbReference type="InterPro" id="IPR004156">
    <property type="entry name" value="OATP"/>
</dbReference>
<feature type="transmembrane region" description="Helical" evidence="2">
    <location>
        <begin position="51"/>
        <end position="70"/>
    </location>
</feature>
<feature type="transmembrane region" description="Helical" evidence="2">
    <location>
        <begin position="552"/>
        <end position="575"/>
    </location>
</feature>
<dbReference type="GO" id="GO:0016323">
    <property type="term" value="C:basolateral plasma membrane"/>
    <property type="evidence" value="ECO:0007669"/>
    <property type="project" value="TreeGrafter"/>
</dbReference>
<dbReference type="SUPFAM" id="SSF103473">
    <property type="entry name" value="MFS general substrate transporter"/>
    <property type="match status" value="1"/>
</dbReference>
<dbReference type="Proteomes" id="UP000887565">
    <property type="component" value="Unplaced"/>
</dbReference>
<dbReference type="OMA" id="PYPILYG"/>
<dbReference type="InterPro" id="IPR036259">
    <property type="entry name" value="MFS_trans_sf"/>
</dbReference>
<comment type="caution">
    <text evidence="2">Lacks conserved residue(s) required for the propagation of feature annotation.</text>
</comment>
<dbReference type="GO" id="GO:0015347">
    <property type="term" value="F:sodium-independent organic anion transmembrane transporter activity"/>
    <property type="evidence" value="ECO:0007669"/>
    <property type="project" value="TreeGrafter"/>
</dbReference>
<feature type="transmembrane region" description="Helical" evidence="2">
    <location>
        <begin position="264"/>
        <end position="284"/>
    </location>
</feature>
<feature type="transmembrane region" description="Helical" evidence="2">
    <location>
        <begin position="606"/>
        <end position="631"/>
    </location>
</feature>
<dbReference type="CDD" id="cd17336">
    <property type="entry name" value="MFS_SLCO_OATP"/>
    <property type="match status" value="1"/>
</dbReference>
<feature type="transmembrane region" description="Helical" evidence="2">
    <location>
        <begin position="390"/>
        <end position="412"/>
    </location>
</feature>
<evidence type="ECO:0000256" key="1">
    <source>
        <dbReference type="ARBA" id="ARBA00023157"/>
    </source>
</evidence>
<sequence>MPNQDLTRTFCCFLCLFYVCIVLESIVSTFLGSAIQSLERQFQIPSSKSGLLVSASRLGTVPTVLFLAYFGNKGNKVRWIGFSCLLIAGGCFLAATPNFLFPLKNDMIGLEKSRSLVEELNFNSTNVGNRSQISDFIKNVQQWPFTFCNESASVVRKHYEKMKCQLKDRRSGVTSNDWAFGLVFGAIFLFGVGQSVPWTVGTPLIDDAVKKKHLPYHFATMRTVRILGPLGGLWLAAGCFKLYVNLDAPSGMTPMDPRWIGAWWLGFLVTGFLLIMPSVGLIFFKKRHQFTKNYGTPSEKNLRDNIDSEDLDKLDKYVHMPNGYTDQGERSAFISEMKDFLRAIGKCAKSPVYVSLLLARIFETFSYRGVGVFKAKYIENHYGIPQHQVNFYLGIVSTVSFAGGIIAGSFIMKRYKFSGRQATMYVVICSILTIVVTWLKMLLKCRSINSAVGELAAECDCNMNDVYPVCSSSGQIFSSPCHAGCKNLNSTILGENDPVFIGCDCTIDGFVSRSYCTSDCTVPLILFYLLSVVSGIIVGTAQIPQMMVGLRLAMTIFITTLFSAAPSTVIAGKFIDDACRLWNKVCGRTGTCLLYNPDTLRIRFHLLYIVTKIVSVLFEINVWYWSSSLILTEKKTLRR</sequence>
<dbReference type="Pfam" id="PF03137">
    <property type="entry name" value="OATP"/>
    <property type="match status" value="1"/>
</dbReference>
<feature type="transmembrane region" description="Helical" evidence="2">
    <location>
        <begin position="77"/>
        <end position="100"/>
    </location>
</feature>
<evidence type="ECO:0000313" key="4">
    <source>
        <dbReference type="WBParaSite" id="nRc.2.0.1.t18480-RA"/>
    </source>
</evidence>
<protein>
    <recommendedName>
        <fullName evidence="2">Solute carrier organic anion transporter family member</fullName>
    </recommendedName>
</protein>
<keyword evidence="3" id="KW-1185">Reference proteome</keyword>
<keyword evidence="2" id="KW-0472">Membrane</keyword>
<dbReference type="WBParaSite" id="nRc.2.0.1.t18480-RA">
    <property type="protein sequence ID" value="nRc.2.0.1.t18480-RA"/>
    <property type="gene ID" value="nRc.2.0.1.g18480"/>
</dbReference>
<proteinExistence type="inferred from homology"/>
<keyword evidence="2" id="KW-1133">Transmembrane helix</keyword>
<dbReference type="PANTHER" id="PTHR11388">
    <property type="entry name" value="ORGANIC ANION TRANSPORTER"/>
    <property type="match status" value="1"/>
</dbReference>
<reference evidence="4" key="1">
    <citation type="submission" date="2022-11" db="UniProtKB">
        <authorList>
            <consortium name="WormBaseParasite"/>
        </authorList>
    </citation>
    <scope>IDENTIFICATION</scope>
</reference>
<feature type="transmembrane region" description="Helical" evidence="2">
    <location>
        <begin position="12"/>
        <end position="31"/>
    </location>
</feature>
<feature type="transmembrane region" description="Helical" evidence="2">
    <location>
        <begin position="424"/>
        <end position="443"/>
    </location>
</feature>
<evidence type="ECO:0000256" key="2">
    <source>
        <dbReference type="RuleBase" id="RU362056"/>
    </source>
</evidence>